<keyword evidence="3" id="KW-1185">Reference proteome</keyword>
<sequence>MPLVQAGARATNMELIEFVNELKAIAEEEKEWADNQHASDPHKKQADQAEKRADHASDPHKKQADQAEKRADHASDPHKKQADQAEKRADHASDSHEKQADQAEKRADHASDPHKKHADQAEKRADQANNASATDQHKKTKLETILGIMYLLKLKWDCGKISEKLKDDEERKECETYGKNADIIYEYFFQVYAKNANIERPRFYALNTDHWNIFTTLWRLCWISKMYFDENGNEIGDLKNAIQKKFPIRPYLNNTYKFNLDMERKEEASASAVGEHLKMLRAEFDKKLEEFAQKAIELINDKAMAIKEGFFELQWQGHPFLKHEKLSKNGNGIIANANKEMAEEE</sequence>
<evidence type="ECO:0000313" key="2">
    <source>
        <dbReference type="EMBL" id="KAL3112035.1"/>
    </source>
</evidence>
<accession>A0ABD2L9X4</accession>
<gene>
    <name evidence="2" type="ORF">niasHT_011313</name>
</gene>
<dbReference type="EMBL" id="JBICBT010000487">
    <property type="protein sequence ID" value="KAL3112035.1"/>
    <property type="molecule type" value="Genomic_DNA"/>
</dbReference>
<evidence type="ECO:0000313" key="3">
    <source>
        <dbReference type="Proteomes" id="UP001620626"/>
    </source>
</evidence>
<organism evidence="2 3">
    <name type="scientific">Heterodera trifolii</name>
    <dbReference type="NCBI Taxonomy" id="157864"/>
    <lineage>
        <taxon>Eukaryota</taxon>
        <taxon>Metazoa</taxon>
        <taxon>Ecdysozoa</taxon>
        <taxon>Nematoda</taxon>
        <taxon>Chromadorea</taxon>
        <taxon>Rhabditida</taxon>
        <taxon>Tylenchina</taxon>
        <taxon>Tylenchomorpha</taxon>
        <taxon>Tylenchoidea</taxon>
        <taxon>Heteroderidae</taxon>
        <taxon>Heteroderinae</taxon>
        <taxon>Heterodera</taxon>
    </lineage>
</organism>
<evidence type="ECO:0000256" key="1">
    <source>
        <dbReference type="SAM" id="MobiDB-lite"/>
    </source>
</evidence>
<reference evidence="2 3" key="1">
    <citation type="submission" date="2024-10" db="EMBL/GenBank/DDBJ databases">
        <authorList>
            <person name="Kim D."/>
        </authorList>
    </citation>
    <scope>NUCLEOTIDE SEQUENCE [LARGE SCALE GENOMIC DNA]</scope>
    <source>
        <strain evidence="2">BH-2024</strain>
    </source>
</reference>
<feature type="compositionally biased region" description="Basic and acidic residues" evidence="1">
    <location>
        <begin position="30"/>
        <end position="126"/>
    </location>
</feature>
<protein>
    <submittedName>
        <fullName evidence="2">Uncharacterized protein</fullName>
    </submittedName>
</protein>
<dbReference type="Proteomes" id="UP001620626">
    <property type="component" value="Unassembled WGS sequence"/>
</dbReference>
<feature type="region of interest" description="Disordered" evidence="1">
    <location>
        <begin position="30"/>
        <end position="138"/>
    </location>
</feature>
<name>A0ABD2L9X4_9BILA</name>
<comment type="caution">
    <text evidence="2">The sequence shown here is derived from an EMBL/GenBank/DDBJ whole genome shotgun (WGS) entry which is preliminary data.</text>
</comment>
<proteinExistence type="predicted"/>
<dbReference type="AlphaFoldDB" id="A0ABD2L9X4"/>